<dbReference type="RefSeq" id="WP_209970706.1">
    <property type="nucleotide sequence ID" value="NZ_JAGGLB010000003.1"/>
</dbReference>
<evidence type="ECO:0000313" key="3">
    <source>
        <dbReference type="Proteomes" id="UP001519287"/>
    </source>
</evidence>
<protein>
    <recommendedName>
        <fullName evidence="4">DUF4838 domain-containing protein</fullName>
    </recommendedName>
</protein>
<dbReference type="Pfam" id="PF16126">
    <property type="entry name" value="DUF4838"/>
    <property type="match status" value="1"/>
</dbReference>
<dbReference type="Proteomes" id="UP001519287">
    <property type="component" value="Unassembled WGS sequence"/>
</dbReference>
<gene>
    <name evidence="2" type="ORF">J2Z66_001534</name>
</gene>
<name>A0ABS4IST5_9BACL</name>
<organism evidence="2 3">
    <name type="scientific">Paenibacillus eucommiae</name>
    <dbReference type="NCBI Taxonomy" id="1355755"/>
    <lineage>
        <taxon>Bacteria</taxon>
        <taxon>Bacillati</taxon>
        <taxon>Bacillota</taxon>
        <taxon>Bacilli</taxon>
        <taxon>Bacillales</taxon>
        <taxon>Paenibacillaceae</taxon>
        <taxon>Paenibacillus</taxon>
    </lineage>
</organism>
<dbReference type="InterPro" id="IPR032287">
    <property type="entry name" value="DUF4838"/>
</dbReference>
<keyword evidence="3" id="KW-1185">Reference proteome</keyword>
<keyword evidence="1" id="KW-0378">Hydrolase</keyword>
<dbReference type="InterPro" id="IPR029018">
    <property type="entry name" value="Hex-like_dom2"/>
</dbReference>
<evidence type="ECO:0008006" key="4">
    <source>
        <dbReference type="Google" id="ProtNLM"/>
    </source>
</evidence>
<evidence type="ECO:0000256" key="1">
    <source>
        <dbReference type="ARBA" id="ARBA00022801"/>
    </source>
</evidence>
<comment type="caution">
    <text evidence="2">The sequence shown here is derived from an EMBL/GenBank/DDBJ whole genome shotgun (WGS) entry which is preliminary data.</text>
</comment>
<accession>A0ABS4IST5</accession>
<dbReference type="SUPFAM" id="SSF55545">
    <property type="entry name" value="beta-N-acetylhexosaminidase-like domain"/>
    <property type="match status" value="1"/>
</dbReference>
<reference evidence="2 3" key="1">
    <citation type="submission" date="2021-03" db="EMBL/GenBank/DDBJ databases">
        <title>Genomic Encyclopedia of Type Strains, Phase IV (KMG-IV): sequencing the most valuable type-strain genomes for metagenomic binning, comparative biology and taxonomic classification.</title>
        <authorList>
            <person name="Goeker M."/>
        </authorList>
    </citation>
    <scope>NUCLEOTIDE SEQUENCE [LARGE SCALE GENOMIC DNA]</scope>
    <source>
        <strain evidence="2 3">DSM 26048</strain>
    </source>
</reference>
<dbReference type="EMBL" id="JAGGLB010000003">
    <property type="protein sequence ID" value="MBP1989936.1"/>
    <property type="molecule type" value="Genomic_DNA"/>
</dbReference>
<proteinExistence type="predicted"/>
<evidence type="ECO:0000313" key="2">
    <source>
        <dbReference type="EMBL" id="MBP1989936.1"/>
    </source>
</evidence>
<sequence length="705" mass="79855">MNVNRDQLVMSIQIVVPYSGAELFTELWSEEEREIDFDSDHGAAGRCTTAFAAMELKRHLSRSLPAIPVRFVEQRSGNGCYIALHIADSLRLDEAFTLERIGEGVVVTGVGRAGVLYGAYELLRLQGWRWYALGDAGAIMPQQGSFLILPEGKWERKASMDMGRGFDFEYVSMESETFFLWMARNRLNVTAYRSSTAAFCRKLGMIFKVGGHIFEAILDPDRLLSSGITVWEQHPHWYGLPENGIRIKEEALRIQFCVSQPDLIEFLGAELVRRLQRDWKEADRVDLWGFDTWGHSCMCTACQNLGSSADRLLHFVSGLRGIINHALALGDIGHPIRLIICGYEGTDTLDGPQYPVPDNVAEAGDLVVYYPINRCYEHDLDAGSCSANSRYHGALQSWCDLKSTLPVIMGEYYNVSKFEDLPLLFTSRMAHDIPAYWRMGVKGITYMHVPLVNWGMRTLTQLLYAQLSWDAETDTDRFLQEYFVNWYGPHAVTMSEAYESIEQAWGYIADWRSWKKDSVLSLLLAWDGAKPVQPLAVGDHFQHQAANAVQAGRMSLDLLDQALQLILTALADDKAALASQALATWKVAINPVDARAQSLAELRFELRLGEDRRLLLYGIDTLKLQVEFVVYYDALYKGDESLVNVSWQRIEQTAERMDAYFLPIGYEQPGAGLESKAALTRSQLRELIRRCRTWRHLQLGSKQHT</sequence>